<dbReference type="SUPFAM" id="SSF48264">
    <property type="entry name" value="Cytochrome P450"/>
    <property type="match status" value="1"/>
</dbReference>
<dbReference type="InterPro" id="IPR036396">
    <property type="entry name" value="Cyt_P450_sf"/>
</dbReference>
<dbReference type="PANTHER" id="PTHR47947:SF1">
    <property type="entry name" value="CYTOCHROME P450 82E3"/>
    <property type="match status" value="1"/>
</dbReference>
<keyword evidence="4" id="KW-0479">Metal-binding</keyword>
<dbReference type="GO" id="GO:0016020">
    <property type="term" value="C:membrane"/>
    <property type="evidence" value="ECO:0007669"/>
    <property type="project" value="UniProtKB-SubCell"/>
</dbReference>
<keyword evidence="5" id="KW-1133">Transmembrane helix</keyword>
<evidence type="ECO:0000256" key="8">
    <source>
        <dbReference type="ARBA" id="ARBA00023033"/>
    </source>
</evidence>
<gene>
    <name evidence="10" type="ORF">Salat_0434400</name>
</gene>
<dbReference type="AlphaFoldDB" id="A0AAE1Z2A6"/>
<dbReference type="GO" id="GO:0016705">
    <property type="term" value="F:oxidoreductase activity, acting on paired donors, with incorporation or reduction of molecular oxygen"/>
    <property type="evidence" value="ECO:0007669"/>
    <property type="project" value="InterPro"/>
</dbReference>
<comment type="subcellular location">
    <subcellularLocation>
        <location evidence="1">Membrane</location>
        <topology evidence="1">Single-pass membrane protein</topology>
    </subcellularLocation>
</comment>
<proteinExistence type="predicted"/>
<dbReference type="EMBL" id="JACGWO010000001">
    <property type="protein sequence ID" value="KAK4440995.1"/>
    <property type="molecule type" value="Genomic_DNA"/>
</dbReference>
<dbReference type="PRINTS" id="PR00463">
    <property type="entry name" value="EP450I"/>
</dbReference>
<evidence type="ECO:0000256" key="2">
    <source>
        <dbReference type="ARBA" id="ARBA00022617"/>
    </source>
</evidence>
<evidence type="ECO:0000313" key="11">
    <source>
        <dbReference type="Proteomes" id="UP001293254"/>
    </source>
</evidence>
<dbReference type="Gene3D" id="1.10.630.10">
    <property type="entry name" value="Cytochrome P450"/>
    <property type="match status" value="1"/>
</dbReference>
<keyword evidence="11" id="KW-1185">Reference proteome</keyword>
<sequence>MNINFTQVLALSGLLALLLLYKLWRKNHLNSNGGKSAPEASGAWPLIGHLHLLGGQIPVYRIFGGLADKYGPVFAFRLGLHKALVVSSWEAAKECFTTNDKILNKRPPSSAAVHLGYNYAAFAFSHGPYWREVRKLVMQELLSARRLETLKHVRQSEIEAGIRELFEEHSGKVVDIGEWLDQITSNMIMMMVAGKRHTDSGAGTGKSHQSFRELMKEFMYISGQFVPADFIPFPPFKWIDFQRNIKSMKRISKRLSTIFEDWIDEHILADRRSKLGKEQDFIDVLLSTIDDKFARSFGYTRETVIKATIMNIIIAGNDTTSTHMTCTSIFLNSSVRIAGLKFLHRQSASNKKRRRRPPVLRESRSGLQKFNCLSTNYLR</sequence>
<dbReference type="GO" id="GO:0004497">
    <property type="term" value="F:monooxygenase activity"/>
    <property type="evidence" value="ECO:0007669"/>
    <property type="project" value="UniProtKB-KW"/>
</dbReference>
<evidence type="ECO:0000256" key="4">
    <source>
        <dbReference type="ARBA" id="ARBA00022723"/>
    </source>
</evidence>
<dbReference type="Proteomes" id="UP001293254">
    <property type="component" value="Unassembled WGS sequence"/>
</dbReference>
<evidence type="ECO:0000256" key="6">
    <source>
        <dbReference type="ARBA" id="ARBA00023002"/>
    </source>
</evidence>
<dbReference type="GO" id="GO:0020037">
    <property type="term" value="F:heme binding"/>
    <property type="evidence" value="ECO:0007669"/>
    <property type="project" value="InterPro"/>
</dbReference>
<keyword evidence="3" id="KW-0812">Transmembrane</keyword>
<dbReference type="Pfam" id="PF00067">
    <property type="entry name" value="p450"/>
    <property type="match status" value="1"/>
</dbReference>
<keyword evidence="8" id="KW-0503">Monooxygenase</keyword>
<dbReference type="InterPro" id="IPR002401">
    <property type="entry name" value="Cyt_P450_E_grp-I"/>
</dbReference>
<accession>A0AAE1Z2A6</accession>
<protein>
    <submittedName>
        <fullName evidence="10">Cytochrome</fullName>
    </submittedName>
</protein>
<dbReference type="PANTHER" id="PTHR47947">
    <property type="entry name" value="CYTOCHROME P450 82C3-RELATED"/>
    <property type="match status" value="1"/>
</dbReference>
<keyword evidence="2" id="KW-0349">Heme</keyword>
<dbReference type="InterPro" id="IPR001128">
    <property type="entry name" value="Cyt_P450"/>
</dbReference>
<reference evidence="10" key="1">
    <citation type="submission" date="2020-06" db="EMBL/GenBank/DDBJ databases">
        <authorList>
            <person name="Li T."/>
            <person name="Hu X."/>
            <person name="Zhang T."/>
            <person name="Song X."/>
            <person name="Zhang H."/>
            <person name="Dai N."/>
            <person name="Sheng W."/>
            <person name="Hou X."/>
            <person name="Wei L."/>
        </authorList>
    </citation>
    <scope>NUCLEOTIDE SEQUENCE</scope>
    <source>
        <strain evidence="10">3651</strain>
        <tissue evidence="10">Leaf</tissue>
    </source>
</reference>
<dbReference type="InterPro" id="IPR050651">
    <property type="entry name" value="Plant_Cytochrome_P450_Monoox"/>
</dbReference>
<evidence type="ECO:0000313" key="10">
    <source>
        <dbReference type="EMBL" id="KAK4440995.1"/>
    </source>
</evidence>
<keyword evidence="7" id="KW-0408">Iron</keyword>
<evidence type="ECO:0000256" key="7">
    <source>
        <dbReference type="ARBA" id="ARBA00023004"/>
    </source>
</evidence>
<organism evidence="10 11">
    <name type="scientific">Sesamum alatum</name>
    <dbReference type="NCBI Taxonomy" id="300844"/>
    <lineage>
        <taxon>Eukaryota</taxon>
        <taxon>Viridiplantae</taxon>
        <taxon>Streptophyta</taxon>
        <taxon>Embryophyta</taxon>
        <taxon>Tracheophyta</taxon>
        <taxon>Spermatophyta</taxon>
        <taxon>Magnoliopsida</taxon>
        <taxon>eudicotyledons</taxon>
        <taxon>Gunneridae</taxon>
        <taxon>Pentapetalae</taxon>
        <taxon>asterids</taxon>
        <taxon>lamiids</taxon>
        <taxon>Lamiales</taxon>
        <taxon>Pedaliaceae</taxon>
        <taxon>Sesamum</taxon>
    </lineage>
</organism>
<evidence type="ECO:0000256" key="3">
    <source>
        <dbReference type="ARBA" id="ARBA00022692"/>
    </source>
</evidence>
<dbReference type="GO" id="GO:0005506">
    <property type="term" value="F:iron ion binding"/>
    <property type="evidence" value="ECO:0007669"/>
    <property type="project" value="InterPro"/>
</dbReference>
<name>A0AAE1Z2A6_9LAMI</name>
<keyword evidence="6" id="KW-0560">Oxidoreductase</keyword>
<evidence type="ECO:0000256" key="5">
    <source>
        <dbReference type="ARBA" id="ARBA00022989"/>
    </source>
</evidence>
<comment type="caution">
    <text evidence="10">The sequence shown here is derived from an EMBL/GenBank/DDBJ whole genome shotgun (WGS) entry which is preliminary data.</text>
</comment>
<reference evidence="10" key="2">
    <citation type="journal article" date="2024" name="Plant">
        <title>Genomic evolution and insights into agronomic trait innovations of Sesamum species.</title>
        <authorList>
            <person name="Miao H."/>
            <person name="Wang L."/>
            <person name="Qu L."/>
            <person name="Liu H."/>
            <person name="Sun Y."/>
            <person name="Le M."/>
            <person name="Wang Q."/>
            <person name="Wei S."/>
            <person name="Zheng Y."/>
            <person name="Lin W."/>
            <person name="Duan Y."/>
            <person name="Cao H."/>
            <person name="Xiong S."/>
            <person name="Wang X."/>
            <person name="Wei L."/>
            <person name="Li C."/>
            <person name="Ma Q."/>
            <person name="Ju M."/>
            <person name="Zhao R."/>
            <person name="Li G."/>
            <person name="Mu C."/>
            <person name="Tian Q."/>
            <person name="Mei H."/>
            <person name="Zhang T."/>
            <person name="Gao T."/>
            <person name="Zhang H."/>
        </authorList>
    </citation>
    <scope>NUCLEOTIDE SEQUENCE</scope>
    <source>
        <strain evidence="10">3651</strain>
    </source>
</reference>
<evidence type="ECO:0000256" key="9">
    <source>
        <dbReference type="ARBA" id="ARBA00023136"/>
    </source>
</evidence>
<keyword evidence="9" id="KW-0472">Membrane</keyword>
<evidence type="ECO:0000256" key="1">
    <source>
        <dbReference type="ARBA" id="ARBA00004167"/>
    </source>
</evidence>